<protein>
    <submittedName>
        <fullName evidence="1">Uncharacterized protein</fullName>
    </submittedName>
</protein>
<evidence type="ECO:0000313" key="1">
    <source>
        <dbReference type="EMBL" id="JAD52642.1"/>
    </source>
</evidence>
<organism evidence="1">
    <name type="scientific">Arundo donax</name>
    <name type="common">Giant reed</name>
    <name type="synonym">Donax arundinaceus</name>
    <dbReference type="NCBI Taxonomy" id="35708"/>
    <lineage>
        <taxon>Eukaryota</taxon>
        <taxon>Viridiplantae</taxon>
        <taxon>Streptophyta</taxon>
        <taxon>Embryophyta</taxon>
        <taxon>Tracheophyta</taxon>
        <taxon>Spermatophyta</taxon>
        <taxon>Magnoliopsida</taxon>
        <taxon>Liliopsida</taxon>
        <taxon>Poales</taxon>
        <taxon>Poaceae</taxon>
        <taxon>PACMAD clade</taxon>
        <taxon>Arundinoideae</taxon>
        <taxon>Arundineae</taxon>
        <taxon>Arundo</taxon>
    </lineage>
</organism>
<proteinExistence type="predicted"/>
<name>A0A0A9B015_ARUDO</name>
<accession>A0A0A9B015</accession>
<reference evidence="1" key="1">
    <citation type="submission" date="2014-09" db="EMBL/GenBank/DDBJ databases">
        <authorList>
            <person name="Magalhaes I.L.F."/>
            <person name="Oliveira U."/>
            <person name="Santos F.R."/>
            <person name="Vidigal T.H.D.A."/>
            <person name="Brescovit A.D."/>
            <person name="Santos A.J."/>
        </authorList>
    </citation>
    <scope>NUCLEOTIDE SEQUENCE</scope>
    <source>
        <tissue evidence="1">Shoot tissue taken approximately 20 cm above the soil surface</tissue>
    </source>
</reference>
<sequence length="36" mass="4430">MKRYIVYYNVSTLTSLDSNIWEKEHFLLPISMWTLH</sequence>
<reference evidence="1" key="2">
    <citation type="journal article" date="2015" name="Data Brief">
        <title>Shoot transcriptome of the giant reed, Arundo donax.</title>
        <authorList>
            <person name="Barrero R.A."/>
            <person name="Guerrero F.D."/>
            <person name="Moolhuijzen P."/>
            <person name="Goolsby J.A."/>
            <person name="Tidwell J."/>
            <person name="Bellgard S.E."/>
            <person name="Bellgard M.I."/>
        </authorList>
    </citation>
    <scope>NUCLEOTIDE SEQUENCE</scope>
    <source>
        <tissue evidence="1">Shoot tissue taken approximately 20 cm above the soil surface</tissue>
    </source>
</reference>
<dbReference type="EMBL" id="GBRH01245253">
    <property type="protein sequence ID" value="JAD52642.1"/>
    <property type="molecule type" value="Transcribed_RNA"/>
</dbReference>
<dbReference type="AlphaFoldDB" id="A0A0A9B015"/>